<dbReference type="EMBL" id="JAPDMQ010000627">
    <property type="protein sequence ID" value="KAK0521932.1"/>
    <property type="molecule type" value="Genomic_DNA"/>
</dbReference>
<sequence>MQPAPSITTQNPAFAKGQEFSSVAASQLAVRTAAAREGWNAKVAETNALRCIMICAQPGCNCRLRVKCTKNMVVLTRLNLEHKCLGRVAEGNRSSNGNHALLVSTIKSVMIVQSDTSAAAIRTQLKHSLGYEASDSAVYKAKNAILYEAFGDASTCVT</sequence>
<organism evidence="1 2">
    <name type="scientific">Tilletia horrida</name>
    <dbReference type="NCBI Taxonomy" id="155126"/>
    <lineage>
        <taxon>Eukaryota</taxon>
        <taxon>Fungi</taxon>
        <taxon>Dikarya</taxon>
        <taxon>Basidiomycota</taxon>
        <taxon>Ustilaginomycotina</taxon>
        <taxon>Exobasidiomycetes</taxon>
        <taxon>Tilletiales</taxon>
        <taxon>Tilletiaceae</taxon>
        <taxon>Tilletia</taxon>
    </lineage>
</organism>
<dbReference type="AlphaFoldDB" id="A0AAN6G5S5"/>
<keyword evidence="2" id="KW-1185">Reference proteome</keyword>
<proteinExistence type="predicted"/>
<comment type="caution">
    <text evidence="1">The sequence shown here is derived from an EMBL/GenBank/DDBJ whole genome shotgun (WGS) entry which is preliminary data.</text>
</comment>
<evidence type="ECO:0008006" key="3">
    <source>
        <dbReference type="Google" id="ProtNLM"/>
    </source>
</evidence>
<reference evidence="1" key="1">
    <citation type="journal article" date="2023" name="PhytoFront">
        <title>Draft Genome Resources of Seven Strains of Tilletia horrida, Causal Agent of Kernel Smut of Rice.</title>
        <authorList>
            <person name="Khanal S."/>
            <person name="Antony Babu S."/>
            <person name="Zhou X.G."/>
        </authorList>
    </citation>
    <scope>NUCLEOTIDE SEQUENCE</scope>
    <source>
        <strain evidence="1">TX3</strain>
    </source>
</reference>
<accession>A0AAN6G5S5</accession>
<evidence type="ECO:0000313" key="1">
    <source>
        <dbReference type="EMBL" id="KAK0521932.1"/>
    </source>
</evidence>
<name>A0AAN6G5S5_9BASI</name>
<dbReference type="Proteomes" id="UP001176521">
    <property type="component" value="Unassembled WGS sequence"/>
</dbReference>
<gene>
    <name evidence="1" type="ORF">OC842_006620</name>
</gene>
<protein>
    <recommendedName>
        <fullName evidence="3">Transposase MuDR plant domain-containing protein</fullName>
    </recommendedName>
</protein>
<evidence type="ECO:0000313" key="2">
    <source>
        <dbReference type="Proteomes" id="UP001176521"/>
    </source>
</evidence>